<dbReference type="OMA" id="FQSFWTL"/>
<feature type="domain" description="NADP-dependent oxidoreductase" evidence="2">
    <location>
        <begin position="36"/>
        <end position="226"/>
    </location>
</feature>
<gene>
    <name evidence="3" type="ORF">CCM_04764</name>
</gene>
<dbReference type="Pfam" id="PF00248">
    <property type="entry name" value="Aldo_ket_red"/>
    <property type="match status" value="1"/>
</dbReference>
<dbReference type="InterPro" id="IPR023210">
    <property type="entry name" value="NADP_OxRdtase_dom"/>
</dbReference>
<dbReference type="InParanoid" id="G3JEJ3"/>
<dbReference type="PANTHER" id="PTHR11732">
    <property type="entry name" value="ALDO/KETO REDUCTASE"/>
    <property type="match status" value="1"/>
</dbReference>
<dbReference type="Proteomes" id="UP000001610">
    <property type="component" value="Unassembled WGS sequence"/>
</dbReference>
<dbReference type="RefSeq" id="XP_006669973.1">
    <property type="nucleotide sequence ID" value="XM_006669910.1"/>
</dbReference>
<name>G3JEJ3_CORMM</name>
<dbReference type="VEuPathDB" id="FungiDB:CCM_04764"/>
<dbReference type="GO" id="GO:0016491">
    <property type="term" value="F:oxidoreductase activity"/>
    <property type="evidence" value="ECO:0007669"/>
    <property type="project" value="UniProtKB-KW"/>
</dbReference>
<dbReference type="InterPro" id="IPR036812">
    <property type="entry name" value="NAD(P)_OxRdtase_dom_sf"/>
</dbReference>
<accession>G3JEJ3</accession>
<evidence type="ECO:0000313" key="4">
    <source>
        <dbReference type="Proteomes" id="UP000001610"/>
    </source>
</evidence>
<dbReference type="GeneID" id="18166785"/>
<keyword evidence="1" id="KW-0560">Oxidoreductase</keyword>
<dbReference type="KEGG" id="cmt:CCM_04764"/>
<dbReference type="SUPFAM" id="SSF51430">
    <property type="entry name" value="NAD(P)-linked oxidoreductase"/>
    <property type="match status" value="1"/>
</dbReference>
<dbReference type="OrthoDB" id="5357513at2759"/>
<reference evidence="3 4" key="1">
    <citation type="journal article" date="2011" name="Genome Biol.">
        <title>Genome sequence of the insect pathogenic fungus Cordyceps militaris, a valued traditional Chinese medicine.</title>
        <authorList>
            <person name="Zheng P."/>
            <person name="Xia Y."/>
            <person name="Xiao G."/>
            <person name="Xiong C."/>
            <person name="Hu X."/>
            <person name="Zhang S."/>
            <person name="Zheng H."/>
            <person name="Huang Y."/>
            <person name="Zhou Y."/>
            <person name="Wang S."/>
            <person name="Zhao G.P."/>
            <person name="Liu X."/>
            <person name="St Leger R.J."/>
            <person name="Wang C."/>
        </authorList>
    </citation>
    <scope>NUCLEOTIDE SEQUENCE [LARGE SCALE GENOMIC DNA]</scope>
    <source>
        <strain evidence="3 4">CM01</strain>
    </source>
</reference>
<dbReference type="InterPro" id="IPR020471">
    <property type="entry name" value="AKR"/>
</dbReference>
<dbReference type="eggNOG" id="KOG1577">
    <property type="taxonomic scope" value="Eukaryota"/>
</dbReference>
<organism evidence="3 4">
    <name type="scientific">Cordyceps militaris (strain CM01)</name>
    <name type="common">Caterpillar fungus</name>
    <dbReference type="NCBI Taxonomy" id="983644"/>
    <lineage>
        <taxon>Eukaryota</taxon>
        <taxon>Fungi</taxon>
        <taxon>Dikarya</taxon>
        <taxon>Ascomycota</taxon>
        <taxon>Pezizomycotina</taxon>
        <taxon>Sordariomycetes</taxon>
        <taxon>Hypocreomycetidae</taxon>
        <taxon>Hypocreales</taxon>
        <taxon>Cordycipitaceae</taxon>
        <taxon>Cordyceps</taxon>
    </lineage>
</organism>
<evidence type="ECO:0000313" key="3">
    <source>
        <dbReference type="EMBL" id="EGX93390.1"/>
    </source>
</evidence>
<proteinExistence type="predicted"/>
<dbReference type="CDD" id="cd19071">
    <property type="entry name" value="AKR_AKR1-5-like"/>
    <property type="match status" value="1"/>
</dbReference>
<evidence type="ECO:0000256" key="1">
    <source>
        <dbReference type="ARBA" id="ARBA00023002"/>
    </source>
</evidence>
<dbReference type="HOGENOM" id="CLU_023205_10_1_1"/>
<protein>
    <submittedName>
        <fullName evidence="3">Aldo-keto reductase (AKR), putative</fullName>
    </submittedName>
</protein>
<dbReference type="EMBL" id="JH126401">
    <property type="protein sequence ID" value="EGX93390.1"/>
    <property type="molecule type" value="Genomic_DNA"/>
</dbReference>
<keyword evidence="4" id="KW-1185">Reference proteome</keyword>
<dbReference type="AlphaFoldDB" id="G3JEJ3"/>
<evidence type="ECO:0000259" key="2">
    <source>
        <dbReference type="Pfam" id="PF00248"/>
    </source>
</evidence>
<sequence>MAQPSIGAQASRLARDFTLNGVARTRMPKLVYGTAWKKDRTTDLVYTALKTGFRGIDTAAQPKHYNEQGVAAGFKRAVSEGIVKREDVFVSPDDNDVTRRLDPNLTDAPYDFKASVEDRVLQSVESSLRNFTIEGQVTYLDSVVLHSPLDTLDDTITAWKALEGYHPHKIRNLGISNATHSFVEALYSRVTVKPAVVQNRFYPDTEYEAGLRAFCKEHNVKFQSFWTIGANPQLVKSQPVADIVQGAGVGVVSAYYALVMGLEGIAILDGTTKEAHMKEDLEGLERVGAWADGDGAVAWVKALAEFKKLLDEP</sequence>
<dbReference type="Gene3D" id="3.20.20.100">
    <property type="entry name" value="NADP-dependent oxidoreductase domain"/>
    <property type="match status" value="1"/>
</dbReference>